<evidence type="ECO:0000313" key="12">
    <source>
        <dbReference type="Proteomes" id="UP000460257"/>
    </source>
</evidence>
<dbReference type="AlphaFoldDB" id="A0A6N7J1J2"/>
<evidence type="ECO:0000256" key="1">
    <source>
        <dbReference type="ARBA" id="ARBA00001933"/>
    </source>
</evidence>
<dbReference type="GO" id="GO:0047982">
    <property type="term" value="F:homocysteine desulfhydrase activity"/>
    <property type="evidence" value="ECO:0007669"/>
    <property type="project" value="UniProtKB-EC"/>
</dbReference>
<dbReference type="GO" id="GO:0030170">
    <property type="term" value="F:pyridoxal phosphate binding"/>
    <property type="evidence" value="ECO:0007669"/>
    <property type="project" value="InterPro"/>
</dbReference>
<protein>
    <recommendedName>
        <fullName evidence="5">homocysteine desulfhydrase</fullName>
        <ecNumber evidence="5">4.4.1.2</ecNumber>
    </recommendedName>
    <alternativeName>
        <fullName evidence="6">Homocysteine desulfhydrase</fullName>
    </alternativeName>
</protein>
<evidence type="ECO:0000313" key="11">
    <source>
        <dbReference type="EMBL" id="MQN01831.1"/>
    </source>
</evidence>
<name>A0A6N7J1J2_9FIRM</name>
<evidence type="ECO:0000256" key="2">
    <source>
        <dbReference type="ARBA" id="ARBA00009077"/>
    </source>
</evidence>
<comment type="catalytic activity">
    <reaction evidence="8">
        <text>L-methionine + H2O = methanethiol + 2-oxobutanoate + NH4(+)</text>
        <dbReference type="Rhea" id="RHEA:23800"/>
        <dbReference type="ChEBI" id="CHEBI:15377"/>
        <dbReference type="ChEBI" id="CHEBI:16007"/>
        <dbReference type="ChEBI" id="CHEBI:16763"/>
        <dbReference type="ChEBI" id="CHEBI:28938"/>
        <dbReference type="ChEBI" id="CHEBI:57844"/>
        <dbReference type="EC" id="4.4.1.11"/>
    </reaction>
    <physiologicalReaction direction="left-to-right" evidence="8">
        <dbReference type="Rhea" id="RHEA:23801"/>
    </physiologicalReaction>
</comment>
<keyword evidence="4 9" id="KW-0663">Pyridoxal phosphate</keyword>
<gene>
    <name evidence="11" type="ORF">FRC54_07915</name>
</gene>
<dbReference type="Gene3D" id="3.40.640.10">
    <property type="entry name" value="Type I PLP-dependent aspartate aminotransferase-like (Major domain)"/>
    <property type="match status" value="1"/>
</dbReference>
<evidence type="ECO:0000256" key="7">
    <source>
        <dbReference type="ARBA" id="ARBA00048780"/>
    </source>
</evidence>
<dbReference type="PANTHER" id="PTHR43797">
    <property type="entry name" value="HOMOCYSTEINE/CYSTEINE SYNTHASE"/>
    <property type="match status" value="1"/>
</dbReference>
<comment type="similarity">
    <text evidence="2 10">Belongs to the trans-sulfuration enzymes family.</text>
</comment>
<feature type="modified residue" description="N6-(pyridoxal phosphate)lysine" evidence="9">
    <location>
        <position position="203"/>
    </location>
</feature>
<accession>A0A6N7J1J2</accession>
<sequence>MEFNTKLLHGKTVTDYPYGATVPPISQVTAFKFDTAEEQEKVFHHKAAGFAYSRVGNPTVAAFEQRMNELEGGNAAIACSSGMSAITLALLNMLCAGDEIIAGSGLYGGSIDLFEDLTKLGIKTRYVRHVNVEEIEPLINEHTRLIYGEVIGNPGLDVMDIKAVADLAHSHGLPLMTDSTTATPYIINPLKLGANIVVHSSSKYINGGGNSISGVIVDGAGFDWDFDKFKALDGYRKFGPLAYTIRLRTDIWENLGSCLSPFNAFMNIIGMETLGLRMERICSNASKLATALDQIPGIRVNYLTLPGNPYKGLVDRQFGGKGGGILTFRAGSKEKAFKILNNLQYVTKASNIGDLRTLAIHPASTLYIRSSEEQMAAAGVFDDTIRVSTGIEDATDLIEDFTRAIELADK</sequence>
<dbReference type="SUPFAM" id="SSF53383">
    <property type="entry name" value="PLP-dependent transferases"/>
    <property type="match status" value="1"/>
</dbReference>
<dbReference type="PANTHER" id="PTHR43797:SF2">
    <property type="entry name" value="HOMOCYSTEINE_CYSTEINE SYNTHASE"/>
    <property type="match status" value="1"/>
</dbReference>
<comment type="caution">
    <text evidence="11">The sequence shown here is derived from an EMBL/GenBank/DDBJ whole genome shotgun (WGS) entry which is preliminary data.</text>
</comment>
<evidence type="ECO:0000256" key="6">
    <source>
        <dbReference type="ARBA" id="ARBA00047199"/>
    </source>
</evidence>
<dbReference type="InterPro" id="IPR000277">
    <property type="entry name" value="Cys/Met-Metab_PyrdxlP-dep_enz"/>
</dbReference>
<keyword evidence="3" id="KW-0808">Transferase</keyword>
<evidence type="ECO:0000256" key="4">
    <source>
        <dbReference type="ARBA" id="ARBA00022898"/>
    </source>
</evidence>
<evidence type="ECO:0000256" key="8">
    <source>
        <dbReference type="ARBA" id="ARBA00052699"/>
    </source>
</evidence>
<proteinExistence type="inferred from homology"/>
<evidence type="ECO:0000256" key="3">
    <source>
        <dbReference type="ARBA" id="ARBA00022679"/>
    </source>
</evidence>
<reference evidence="11" key="1">
    <citation type="journal article" date="2020" name="Appl. Environ. Microbiol.">
        <title>Medium-Chain Fatty Acid Synthesis by 'Candidatus Weimeria bifida' gen. nov., sp. nov., and 'Candidatus Pseudoramibacter fermentans' sp. nov.</title>
        <authorList>
            <person name="Scarborough M.J."/>
            <person name="Myers K.S."/>
            <person name="Donohue T.J."/>
            <person name="Noguera D.R."/>
        </authorList>
    </citation>
    <scope>NUCLEOTIDE SEQUENCE</scope>
    <source>
        <strain evidence="11">LCO1.1</strain>
    </source>
</reference>
<comment type="catalytic activity">
    <reaction evidence="7">
        <text>L-homocysteine + H2O = 2-oxobutanoate + hydrogen sulfide + NH4(+) + H(+)</text>
        <dbReference type="Rhea" id="RHEA:14501"/>
        <dbReference type="ChEBI" id="CHEBI:15377"/>
        <dbReference type="ChEBI" id="CHEBI:15378"/>
        <dbReference type="ChEBI" id="CHEBI:16763"/>
        <dbReference type="ChEBI" id="CHEBI:28938"/>
        <dbReference type="ChEBI" id="CHEBI:29919"/>
        <dbReference type="ChEBI" id="CHEBI:58199"/>
        <dbReference type="EC" id="4.4.1.2"/>
    </reaction>
    <physiologicalReaction direction="left-to-right" evidence="7">
        <dbReference type="Rhea" id="RHEA:14502"/>
    </physiologicalReaction>
</comment>
<dbReference type="InterPro" id="IPR006235">
    <property type="entry name" value="OAc-hSer/O-AcSer_sulfhydrylase"/>
</dbReference>
<dbReference type="GO" id="GO:0018826">
    <property type="term" value="F:methionine gamma-lyase activity"/>
    <property type="evidence" value="ECO:0007669"/>
    <property type="project" value="UniProtKB-EC"/>
</dbReference>
<dbReference type="FunFam" id="3.40.640.10:FF:000046">
    <property type="entry name" value="Cystathionine gamma-lyase"/>
    <property type="match status" value="1"/>
</dbReference>
<evidence type="ECO:0000256" key="5">
    <source>
        <dbReference type="ARBA" id="ARBA00047175"/>
    </source>
</evidence>
<dbReference type="GO" id="GO:0004124">
    <property type="term" value="F:cysteine synthase activity"/>
    <property type="evidence" value="ECO:0007669"/>
    <property type="project" value="TreeGrafter"/>
</dbReference>
<dbReference type="EC" id="4.4.1.2" evidence="5"/>
<dbReference type="GO" id="GO:0019346">
    <property type="term" value="P:transsulfuration"/>
    <property type="evidence" value="ECO:0007669"/>
    <property type="project" value="InterPro"/>
</dbReference>
<dbReference type="GO" id="GO:0005737">
    <property type="term" value="C:cytoplasm"/>
    <property type="evidence" value="ECO:0007669"/>
    <property type="project" value="TreeGrafter"/>
</dbReference>
<organism evidence="11 12">
    <name type="scientific">Candidatus Weimeria bifida</name>
    <dbReference type="NCBI Taxonomy" id="2599074"/>
    <lineage>
        <taxon>Bacteria</taxon>
        <taxon>Bacillati</taxon>
        <taxon>Bacillota</taxon>
        <taxon>Clostridia</taxon>
        <taxon>Lachnospirales</taxon>
        <taxon>Lachnospiraceae</taxon>
        <taxon>Candidatus Weimeria</taxon>
    </lineage>
</organism>
<keyword evidence="12" id="KW-1185">Reference proteome</keyword>
<dbReference type="InterPro" id="IPR015421">
    <property type="entry name" value="PyrdxlP-dep_Trfase_major"/>
</dbReference>
<evidence type="ECO:0000256" key="10">
    <source>
        <dbReference type="RuleBase" id="RU362118"/>
    </source>
</evidence>
<dbReference type="Pfam" id="PF01053">
    <property type="entry name" value="Cys_Met_Meta_PP"/>
    <property type="match status" value="1"/>
</dbReference>
<dbReference type="InterPro" id="IPR015422">
    <property type="entry name" value="PyrdxlP-dep_Trfase_small"/>
</dbReference>
<dbReference type="Proteomes" id="UP000460257">
    <property type="component" value="Unassembled WGS sequence"/>
</dbReference>
<dbReference type="GO" id="GO:0071269">
    <property type="term" value="P:L-homocysteine biosynthetic process"/>
    <property type="evidence" value="ECO:0007669"/>
    <property type="project" value="TreeGrafter"/>
</dbReference>
<dbReference type="GO" id="GO:0003961">
    <property type="term" value="F:O-acetylhomoserine aminocarboxypropyltransferase activity"/>
    <property type="evidence" value="ECO:0007669"/>
    <property type="project" value="TreeGrafter"/>
</dbReference>
<dbReference type="InterPro" id="IPR015424">
    <property type="entry name" value="PyrdxlP-dep_Trfase"/>
</dbReference>
<evidence type="ECO:0000256" key="9">
    <source>
        <dbReference type="PIRSR" id="PIRSR001434-2"/>
    </source>
</evidence>
<dbReference type="PIRSF" id="PIRSF001434">
    <property type="entry name" value="CGS"/>
    <property type="match status" value="1"/>
</dbReference>
<dbReference type="Gene3D" id="3.90.1150.10">
    <property type="entry name" value="Aspartate Aminotransferase, domain 1"/>
    <property type="match status" value="1"/>
</dbReference>
<dbReference type="CDD" id="cd00614">
    <property type="entry name" value="CGS_like"/>
    <property type="match status" value="1"/>
</dbReference>
<comment type="cofactor">
    <cofactor evidence="1 10">
        <name>pyridoxal 5'-phosphate</name>
        <dbReference type="ChEBI" id="CHEBI:597326"/>
    </cofactor>
</comment>
<dbReference type="EMBL" id="VOGC01000006">
    <property type="protein sequence ID" value="MQN01831.1"/>
    <property type="molecule type" value="Genomic_DNA"/>
</dbReference>
<dbReference type="GO" id="GO:0006535">
    <property type="term" value="P:cysteine biosynthetic process from serine"/>
    <property type="evidence" value="ECO:0007669"/>
    <property type="project" value="TreeGrafter"/>
</dbReference>